<proteinExistence type="predicted"/>
<organism evidence="1 2">
    <name type="scientific">Coemansia aciculifera</name>
    <dbReference type="NCBI Taxonomy" id="417176"/>
    <lineage>
        <taxon>Eukaryota</taxon>
        <taxon>Fungi</taxon>
        <taxon>Fungi incertae sedis</taxon>
        <taxon>Zoopagomycota</taxon>
        <taxon>Kickxellomycotina</taxon>
        <taxon>Kickxellomycetes</taxon>
        <taxon>Kickxellales</taxon>
        <taxon>Kickxellaceae</taxon>
        <taxon>Coemansia</taxon>
    </lineage>
</organism>
<evidence type="ECO:0000313" key="2">
    <source>
        <dbReference type="Proteomes" id="UP001139981"/>
    </source>
</evidence>
<evidence type="ECO:0000313" key="1">
    <source>
        <dbReference type="EMBL" id="KAJ2898218.1"/>
    </source>
</evidence>
<sequence>MFRYGRLIWRHLPVLLAGVLGGYIVGTNKSGIRQALHGVEYYHQFNTTQPTPIISPAPAPKVRAAIVALVRNSDLYGLRQAMRQIEDRFNNKFNYPYIFVNDVPFTDEFKQGVRDLTRAHVEFGGLDHESWKVPEWIDHARYEEVKRTARYPHGEKDSYRKMCRFQSGYLHRHPLLSDLEYYWRIEPDVEYFCDIDYDPFAFMKQNGLKYGWNIALPEFMATIPTLWNTTQQFIHEHPEHLAPNNLKDWLVDGNGNYNGCHFWSNFEIVDLSFYRSPQYQAYFDYLDKAGGFFYERWGDAPVHSIAASLFLNASQVHYFGDIGYFHPHVFMCPEGSKQRGRCVCDPAQSLVQNGFCNARFQNTKHRILHPNATSDAFTGPVNHARLHIEN</sequence>
<name>A0ACC1M719_9FUNG</name>
<dbReference type="EMBL" id="JANBVB010000072">
    <property type="protein sequence ID" value="KAJ2898218.1"/>
    <property type="molecule type" value="Genomic_DNA"/>
</dbReference>
<protein>
    <submittedName>
        <fullName evidence="1">Alpha-1,2-mannosyltransferase ktr1</fullName>
    </submittedName>
</protein>
<accession>A0ACC1M719</accession>
<comment type="caution">
    <text evidence="1">The sequence shown here is derived from an EMBL/GenBank/DDBJ whole genome shotgun (WGS) entry which is preliminary data.</text>
</comment>
<dbReference type="Proteomes" id="UP001139981">
    <property type="component" value="Unassembled WGS sequence"/>
</dbReference>
<gene>
    <name evidence="1" type="primary">KTR1</name>
    <name evidence="1" type="ORF">IWW38_001462</name>
</gene>
<keyword evidence="2" id="KW-1185">Reference proteome</keyword>
<reference evidence="1" key="1">
    <citation type="submission" date="2022-07" db="EMBL/GenBank/DDBJ databases">
        <title>Phylogenomic reconstructions and comparative analyses of Kickxellomycotina fungi.</title>
        <authorList>
            <person name="Reynolds N.K."/>
            <person name="Stajich J.E."/>
            <person name="Barry K."/>
            <person name="Grigoriev I.V."/>
            <person name="Crous P."/>
            <person name="Smith M.E."/>
        </authorList>
    </citation>
    <scope>NUCLEOTIDE SEQUENCE</scope>
    <source>
        <strain evidence="1">CBS 190363</strain>
    </source>
</reference>